<dbReference type="EC" id="2.3.1.20" evidence="4"/>
<dbReference type="InterPro" id="IPR014292">
    <property type="entry name" value="Acyl_transf_WS/DGAT"/>
</dbReference>
<gene>
    <name evidence="14" type="ORF">ACFSAG_11575</name>
</gene>
<comment type="pathway">
    <text evidence="1">Glycerolipid metabolism; triacylglycerol biosynthesis.</text>
</comment>
<evidence type="ECO:0000259" key="12">
    <source>
        <dbReference type="Pfam" id="PF03007"/>
    </source>
</evidence>
<comment type="catalytic activity">
    <reaction evidence="10">
        <text>an acyl-CoA + a 1,2-diacyl-sn-glycerol = a triacyl-sn-glycerol + CoA</text>
        <dbReference type="Rhea" id="RHEA:10868"/>
        <dbReference type="ChEBI" id="CHEBI:17815"/>
        <dbReference type="ChEBI" id="CHEBI:57287"/>
        <dbReference type="ChEBI" id="CHEBI:58342"/>
        <dbReference type="ChEBI" id="CHEBI:64615"/>
        <dbReference type="EC" id="2.3.1.20"/>
    </reaction>
</comment>
<evidence type="ECO:0000256" key="9">
    <source>
        <dbReference type="ARBA" id="ARBA00023315"/>
    </source>
</evidence>
<name>A0ABW4MEK9_9SPHN</name>
<comment type="similarity">
    <text evidence="3">Belongs to the long-chain O-acyltransferase family.</text>
</comment>
<feature type="domain" description="O-acyltransferase WSD1 C-terminal" evidence="13">
    <location>
        <begin position="316"/>
        <end position="466"/>
    </location>
</feature>
<dbReference type="PANTHER" id="PTHR31650">
    <property type="entry name" value="O-ACYLTRANSFERASE (WSD1-LIKE) FAMILY PROTEIN"/>
    <property type="match status" value="1"/>
</dbReference>
<dbReference type="GO" id="GO:0016746">
    <property type="term" value="F:acyltransferase activity"/>
    <property type="evidence" value="ECO:0007669"/>
    <property type="project" value="UniProtKB-KW"/>
</dbReference>
<evidence type="ECO:0000313" key="14">
    <source>
        <dbReference type="EMBL" id="MFD1767478.1"/>
    </source>
</evidence>
<proteinExistence type="inferred from homology"/>
<evidence type="ECO:0000259" key="13">
    <source>
        <dbReference type="Pfam" id="PF06974"/>
    </source>
</evidence>
<keyword evidence="15" id="KW-1185">Reference proteome</keyword>
<evidence type="ECO:0000256" key="6">
    <source>
        <dbReference type="ARBA" id="ARBA00022679"/>
    </source>
</evidence>
<evidence type="ECO:0000256" key="11">
    <source>
        <dbReference type="SAM" id="MobiDB-lite"/>
    </source>
</evidence>
<evidence type="ECO:0000256" key="3">
    <source>
        <dbReference type="ARBA" id="ARBA00009587"/>
    </source>
</evidence>
<comment type="pathway">
    <text evidence="2">Lipid metabolism.</text>
</comment>
<dbReference type="InterPro" id="IPR009721">
    <property type="entry name" value="O-acyltransferase_WSD1_C"/>
</dbReference>
<evidence type="ECO:0000313" key="15">
    <source>
        <dbReference type="Proteomes" id="UP001597215"/>
    </source>
</evidence>
<feature type="domain" description="O-acyltransferase WSD1-like N-terminal" evidence="12">
    <location>
        <begin position="4"/>
        <end position="275"/>
    </location>
</feature>
<feature type="compositionally biased region" description="Basic residues" evidence="11">
    <location>
        <begin position="513"/>
        <end position="529"/>
    </location>
</feature>
<sequence length="529" mass="57456">MEQLSGQDASFVYLDTPNTPMHIGSVGIYDPSTAPGGFVRFKDILAHIESRLDKARSFRQKLVRVPFDLDHPYWIDDPNFDLEFHVRHIALPQPGDWRQLCIQVARLHARGLDLSKPLWEFNIVEGLDNIEGLPKGCFALVAKVHHAAIDGMSGVELSAAVHDIEPVPVDRTKKAKWKGENEPAVTEMLMRTWLNSVTQPVKFAKTLAQTVPGAARLIREVAGGDVSLKGARMAPQTLLNGKVGPHRVWDGVVFQLSDIRAIKDRIEGATVNDVVLTIIGGGLRKYLLSRKNLPKESLQVMAPISVRAEGEKEALGNLVSAMLVQIGTQIEDPMERLAWVRKEAVNSKAMTNAVGARTLTDYSQFIPSGLAGLGARLYTRLGVSNLHSPVFNCVATNVPGPRVPLYFAGAKMVRMMGTGPVFDGMGLINTIYSYGPEIAISFTSDRDMIPDPANYAAALRESFDELLRAMPKAEVKAKEAAPVKAKPATKAKAVSAKPAAAKPVKKAAGPKAKVPKAKTPAKPKGKAKK</sequence>
<feature type="compositionally biased region" description="Low complexity" evidence="11">
    <location>
        <begin position="482"/>
        <end position="512"/>
    </location>
</feature>
<evidence type="ECO:0000256" key="5">
    <source>
        <dbReference type="ARBA" id="ARBA00022516"/>
    </source>
</evidence>
<evidence type="ECO:0000256" key="7">
    <source>
        <dbReference type="ARBA" id="ARBA00022798"/>
    </source>
</evidence>
<evidence type="ECO:0000256" key="2">
    <source>
        <dbReference type="ARBA" id="ARBA00005189"/>
    </source>
</evidence>
<keyword evidence="8" id="KW-0443">Lipid metabolism</keyword>
<dbReference type="NCBIfam" id="TIGR02946">
    <property type="entry name" value="acyl_WS_DGAT"/>
    <property type="match status" value="1"/>
</dbReference>
<dbReference type="Pfam" id="PF03007">
    <property type="entry name" value="WS_DGAT_cat"/>
    <property type="match status" value="1"/>
</dbReference>
<organism evidence="14 15">
    <name type="scientific">Sphingorhabdus buctiana</name>
    <dbReference type="NCBI Taxonomy" id="1508805"/>
    <lineage>
        <taxon>Bacteria</taxon>
        <taxon>Pseudomonadati</taxon>
        <taxon>Pseudomonadota</taxon>
        <taxon>Alphaproteobacteria</taxon>
        <taxon>Sphingomonadales</taxon>
        <taxon>Sphingomonadaceae</taxon>
        <taxon>Sphingorhabdus</taxon>
    </lineage>
</organism>
<keyword evidence="6 14" id="KW-0808">Transferase</keyword>
<keyword evidence="5" id="KW-0444">Lipid biosynthesis</keyword>
<dbReference type="EMBL" id="JBHUEL010000010">
    <property type="protein sequence ID" value="MFD1767478.1"/>
    <property type="molecule type" value="Genomic_DNA"/>
</dbReference>
<reference evidence="15" key="1">
    <citation type="journal article" date="2019" name="Int. J. Syst. Evol. Microbiol.">
        <title>The Global Catalogue of Microorganisms (GCM) 10K type strain sequencing project: providing services to taxonomists for standard genome sequencing and annotation.</title>
        <authorList>
            <consortium name="The Broad Institute Genomics Platform"/>
            <consortium name="The Broad Institute Genome Sequencing Center for Infectious Disease"/>
            <person name="Wu L."/>
            <person name="Ma J."/>
        </authorList>
    </citation>
    <scope>NUCLEOTIDE SEQUENCE [LARGE SCALE GENOMIC DNA]</scope>
    <source>
        <strain evidence="15">CGMCC 1.12449</strain>
    </source>
</reference>
<dbReference type="InterPro" id="IPR045034">
    <property type="entry name" value="O-acyltransferase_WSD1-like"/>
</dbReference>
<comment type="caution">
    <text evidence="14">The sequence shown here is derived from an EMBL/GenBank/DDBJ whole genome shotgun (WGS) entry which is preliminary data.</text>
</comment>
<protein>
    <recommendedName>
        <fullName evidence="4">diacylglycerol O-acyltransferase</fullName>
        <ecNumber evidence="4">2.3.1.20</ecNumber>
    </recommendedName>
</protein>
<dbReference type="PANTHER" id="PTHR31650:SF1">
    <property type="entry name" value="WAX ESTER SYNTHASE_DIACYLGLYCEROL ACYLTRANSFERASE 4-RELATED"/>
    <property type="match status" value="1"/>
</dbReference>
<evidence type="ECO:0000256" key="10">
    <source>
        <dbReference type="ARBA" id="ARBA00048109"/>
    </source>
</evidence>
<evidence type="ECO:0000256" key="4">
    <source>
        <dbReference type="ARBA" id="ARBA00013244"/>
    </source>
</evidence>
<keyword evidence="9 14" id="KW-0012">Acyltransferase</keyword>
<feature type="region of interest" description="Disordered" evidence="11">
    <location>
        <begin position="478"/>
        <end position="529"/>
    </location>
</feature>
<dbReference type="RefSeq" id="WP_381514921.1">
    <property type="nucleotide sequence ID" value="NZ_JBHUEL010000010.1"/>
</dbReference>
<dbReference type="Pfam" id="PF06974">
    <property type="entry name" value="WS_DGAT_C"/>
    <property type="match status" value="1"/>
</dbReference>
<keyword evidence="7" id="KW-0319">Glycerol metabolism</keyword>
<evidence type="ECO:0000256" key="1">
    <source>
        <dbReference type="ARBA" id="ARBA00004771"/>
    </source>
</evidence>
<dbReference type="InterPro" id="IPR004255">
    <property type="entry name" value="O-acyltransferase_WSD1_N"/>
</dbReference>
<dbReference type="Proteomes" id="UP001597215">
    <property type="component" value="Unassembled WGS sequence"/>
</dbReference>
<evidence type="ECO:0000256" key="8">
    <source>
        <dbReference type="ARBA" id="ARBA00023098"/>
    </source>
</evidence>
<accession>A0ABW4MEK9</accession>